<evidence type="ECO:0000313" key="1">
    <source>
        <dbReference type="EMBL" id="JAE32307.1"/>
    </source>
</evidence>
<dbReference type="AlphaFoldDB" id="A0A0A9H6D7"/>
<name>A0A0A9H6D7_ARUDO</name>
<accession>A0A0A9H6D7</accession>
<organism evidence="1">
    <name type="scientific">Arundo donax</name>
    <name type="common">Giant reed</name>
    <name type="synonym">Donax arundinaceus</name>
    <dbReference type="NCBI Taxonomy" id="35708"/>
    <lineage>
        <taxon>Eukaryota</taxon>
        <taxon>Viridiplantae</taxon>
        <taxon>Streptophyta</taxon>
        <taxon>Embryophyta</taxon>
        <taxon>Tracheophyta</taxon>
        <taxon>Spermatophyta</taxon>
        <taxon>Magnoliopsida</taxon>
        <taxon>Liliopsida</taxon>
        <taxon>Poales</taxon>
        <taxon>Poaceae</taxon>
        <taxon>PACMAD clade</taxon>
        <taxon>Arundinoideae</taxon>
        <taxon>Arundineae</taxon>
        <taxon>Arundo</taxon>
    </lineage>
</organism>
<reference evidence="1" key="1">
    <citation type="submission" date="2014-09" db="EMBL/GenBank/DDBJ databases">
        <authorList>
            <person name="Magalhaes I.L.F."/>
            <person name="Oliveira U."/>
            <person name="Santos F.R."/>
            <person name="Vidigal T.H.D.A."/>
            <person name="Brescovit A.D."/>
            <person name="Santos A.J."/>
        </authorList>
    </citation>
    <scope>NUCLEOTIDE SEQUENCE</scope>
    <source>
        <tissue evidence="1">Shoot tissue taken approximately 20 cm above the soil surface</tissue>
    </source>
</reference>
<reference evidence="1" key="2">
    <citation type="journal article" date="2015" name="Data Brief">
        <title>Shoot transcriptome of the giant reed, Arundo donax.</title>
        <authorList>
            <person name="Barrero R.A."/>
            <person name="Guerrero F.D."/>
            <person name="Moolhuijzen P."/>
            <person name="Goolsby J.A."/>
            <person name="Tidwell J."/>
            <person name="Bellgard S.E."/>
            <person name="Bellgard M.I."/>
        </authorList>
    </citation>
    <scope>NUCLEOTIDE SEQUENCE</scope>
    <source>
        <tissue evidence="1">Shoot tissue taken approximately 20 cm above the soil surface</tissue>
    </source>
</reference>
<protein>
    <submittedName>
        <fullName evidence="1">Uncharacterized protein</fullName>
    </submittedName>
</protein>
<dbReference type="EMBL" id="GBRH01165589">
    <property type="protein sequence ID" value="JAE32307.1"/>
    <property type="molecule type" value="Transcribed_RNA"/>
</dbReference>
<sequence>MISLKKGFPEIALFSVDPCLDSLYLCQIDYNLPVSSIFSFSK</sequence>
<proteinExistence type="predicted"/>